<gene>
    <name evidence="2" type="ORF">DPBNPPHM_02808</name>
</gene>
<reference evidence="2 3" key="1">
    <citation type="submission" date="2019-11" db="EMBL/GenBank/DDBJ databases">
        <authorList>
            <person name="Holert J."/>
        </authorList>
    </citation>
    <scope>NUCLEOTIDE SEQUENCE [LARGE SCALE GENOMIC DNA]</scope>
    <source>
        <strain evidence="2">BC5_2</strain>
    </source>
</reference>
<feature type="region of interest" description="Disordered" evidence="1">
    <location>
        <begin position="47"/>
        <end position="79"/>
    </location>
</feature>
<feature type="compositionally biased region" description="Gly residues" evidence="1">
    <location>
        <begin position="56"/>
        <end position="71"/>
    </location>
</feature>
<evidence type="ECO:0000313" key="2">
    <source>
        <dbReference type="EMBL" id="CAA0122133.1"/>
    </source>
</evidence>
<name>A0A5S9QTA3_9GAMM</name>
<dbReference type="EMBL" id="CACSII010000022">
    <property type="protein sequence ID" value="CAA0122133.1"/>
    <property type="molecule type" value="Genomic_DNA"/>
</dbReference>
<dbReference type="Gene3D" id="2.60.40.10">
    <property type="entry name" value="Immunoglobulins"/>
    <property type="match status" value="1"/>
</dbReference>
<proteinExistence type="predicted"/>
<feature type="compositionally biased region" description="Polar residues" evidence="1">
    <location>
        <begin position="1"/>
        <end position="10"/>
    </location>
</feature>
<dbReference type="Proteomes" id="UP000434580">
    <property type="component" value="Unassembled WGS sequence"/>
</dbReference>
<evidence type="ECO:0000256" key="1">
    <source>
        <dbReference type="SAM" id="MobiDB-lite"/>
    </source>
</evidence>
<dbReference type="SUPFAM" id="SSF49373">
    <property type="entry name" value="Invasin/intimin cell-adhesion fragments"/>
    <property type="match status" value="1"/>
</dbReference>
<evidence type="ECO:0000313" key="3">
    <source>
        <dbReference type="Proteomes" id="UP000434580"/>
    </source>
</evidence>
<dbReference type="InterPro" id="IPR008964">
    <property type="entry name" value="Invasin/intimin_cell_adhesion"/>
</dbReference>
<accession>A0A5S9QTA3</accession>
<protein>
    <submittedName>
        <fullName evidence="2">Uncharacterized protein</fullName>
    </submittedName>
</protein>
<sequence length="2621" mass="269531">MAHTIDTQGDQGTGLLSRPPRSKFAKFSSIALIAMSASLLTACGGGLSNSDDSSSGGTGGDGSTGGDGGGTTTPPPSPVTLNLIAASPSIEVTEQVSVTAQILDNQGLPTTGNINLQITSPCITLGTSTVTGDLSENASSVTFTYLSTSCVGTDSITIAGSYNSQPVNGTIDLTVNPMALALTVDDSQLSPNDSTAVIAQIRNSKGQPISGDIKLSANSDCISANKAETSGAMEGNGSAVSFSYESTSCLGSDNLLVSGTFNGLPVSAETNITTSASGTGGGTTDSFDLNLIASSTRMEANGSTTITAQVVNQQDSPVSGDIALTANSACLTLNRATITDTLSGSGSSVTATYTPTGCFGSDQVSFTGTFNGTQISDSIGLTINPVTLSIAVNDDDLLSGESTAINAQIRNSVGQPVSGAIDLSVNSDCLTLNKSSMSGNMTGSASELNLTYSTVSCDGQDRLLFSGTFNQQPISANVQIDTSNGDTGQPDSYSLNILSSSNTIESGGVATITAQILNQQNIPTSGNIALTATSSCLTLNRSSLTGDLSATNSALELTYTANSCFGQDTLTLAGTFNGLAVSNNIPLTINPVSLSISVADSDLASGESTAISAQIRNSNGQPVSGPINLSVNSDCLTLNKSTLTGDLSGTAAELNLTYATSNCNSTDTLLFSGTFNQQPISAQTQIDTSNGDNSQSSPFSLNILPSTSTIETNATTTITVQIVDDNDAAVSGEIDLTANSACITLGRSSLDGSLAGTGSLVTASYTANGCFGTDVVSISGTFNGKSISESVSITINPVSLSVAVDDSDLLSGESASINAQIRNSNGQPVSGPIELNVNSDCLTLSKSALSGDLTADASELNLTYTTNSCDGNDTLLFSGTFNQQPISAQLDINTSDGGTGQPDSYSLNILSSNNILESGGTATITAQIVNQQNIPTSGNISLTASSSCLTLARSTLTGDLSVTDSDLELTYTANSCFGQDRLTLAGTFNGLAVSNSIPLTINPVSLSISVADSDLASGESTTINAQIRNSNGQPVTGSINLNANSDCLTLNKSTLTGDLSDTASELDLTYATTNCDSSDTLMFAGTFNQQPISAQTSINTSNGDSSQSSPFSLNILPSSSTIETDGTSAITVQVVNDQDTPISGEIDFTANSACITLGTSVLSGSLVGTGSMVNATYTPNGCFGTDIVSISGTFNGETISESVSITINPVTLSIVVDNNDLLPGESASINAQIRNSTGQPVSGSISLNANSDCLTLGKSTLSGNLTADSSELDLTYTTNSCDRNDSLLFSGTFNQQPISALAQIDTSNGDNSQLSPFGLNILPSSSTIETNGTSTITVQVVDDNDAAVSGEIDLTANSACIALGTSSLNGLLAGTGSLVTASYTPNGCFGTDVVSITGTFNGKSISESVSITINPVSLSIAIDDSDLLSGESTSINAQIRSSTGQPVSGPIELNVNSDCLTLNKSALSGDLTADASELNLTYTTNSCNGNDTLLFSGTFNQQPISAQLDINTSDGGTGQPDTYSLNILSSSNTIESGGSATITAQIVNQQNIPTSGDISLTASSSCLTLNRSTLTGNLTATDSSLTLTYTADRCFGQDQLTLAGTFNGLAISDNIALTINPVELSINVDDANLFSGQTANITAQIRNSTGQPVSGDIQLQANSDCVVLNKATLGGSLNGQGTQISFTYENNTCEGNDVVLISGKFNDQTISGDTTIKTSEGVDTQPVDEVEVNVITSLQTMESNQTSNITVQAINGQGAPLTGDFALIVNSPCLTIDRSEITGTLNVNAASSLTFTYDPKGCYGNDPLSISGTFNSQPVEAITTVTVNPVTLALNVEDNELLLNETTSITAQIQDSKGQPVSGNISLQVNSDCIVLNKSSVSGALAAQDSNLAFDYTTATCIGSDNISVAGTFDEQPVAATASILGSEATQGIPSQVTISSNTAVIGAQDEATLNIQILTANNSPASGTFNVELVSACLSAGLANIDGSTETNSGSFEVKYVPFGCSGNDDITARVRNEDETFEATLSLTVNAALPDGLSWIENQPGNSLNILGAGGVQNVKVTFALTASGVPVPQQEVAFSLLDESNSPIPSSIATLLTTSAITDNTGQITVTIKSGTRRGDVKVVATHVTSGTSAESKLIGVRGGFPNDFNISLSTHNPNAWNRTGNDPIQIVEITAFLDDKEGDIIPDGATVLFEQSESYGQFRSSEGSQSDGGSCVIENGTCSVTWVPDGNQPSDGRLTFIAYTKGHERFRDKNDNGLFDSGDDFPVLSSDDLSEPFYDKLKGNGTSAEFNNIKDTDENYKDTLTKNTAATSTGLPAFDGEFTEANGLWDGPLDMCPPENRSRCSGAEATLYASSTFILSDDTPRVCDADGNSPPAYNLNNWIVPIGSSIDIPRDLTNDDSQLYLCDINSNVLPKGTVMSWDSTGSGDVVGFIDTTIQNNLLIQPIPSAVYAPTSSNSVSILSVEAVIPQPDSGSLEWAKPFRTPSAYAFYLCDAAKNPIAYSPDNFTITPGSGVKEIPRHVATSDVYLCNNIDTALPSGTTFSWKEEGAGVFTGSTLGILSDNTYPTLLPTVNYNVPNAVDTNVDTSGKIELVVVAGNIQYTISLPFDISFIAPTP</sequence>
<feature type="region of interest" description="Disordered" evidence="1">
    <location>
        <begin position="1"/>
        <end position="20"/>
    </location>
</feature>
<dbReference type="InterPro" id="IPR013783">
    <property type="entry name" value="Ig-like_fold"/>
</dbReference>
<organism evidence="2 3">
    <name type="scientific">BD1-7 clade bacterium</name>
    <dbReference type="NCBI Taxonomy" id="2029982"/>
    <lineage>
        <taxon>Bacteria</taxon>
        <taxon>Pseudomonadati</taxon>
        <taxon>Pseudomonadota</taxon>
        <taxon>Gammaproteobacteria</taxon>
        <taxon>Cellvibrionales</taxon>
        <taxon>Spongiibacteraceae</taxon>
        <taxon>BD1-7 clade</taxon>
    </lineage>
</organism>